<dbReference type="Proteomes" id="UP000256999">
    <property type="component" value="Unassembled WGS sequence"/>
</dbReference>
<dbReference type="InterPro" id="IPR036188">
    <property type="entry name" value="FAD/NAD-bd_sf"/>
</dbReference>
<keyword evidence="4" id="KW-0285">Flavoprotein</keyword>
<dbReference type="GO" id="GO:0110142">
    <property type="term" value="C:ubiquinone biosynthesis complex"/>
    <property type="evidence" value="ECO:0007669"/>
    <property type="project" value="UniProtKB-ARBA"/>
</dbReference>
<evidence type="ECO:0000256" key="3">
    <source>
        <dbReference type="ARBA" id="ARBA00005349"/>
    </source>
</evidence>
<comment type="similarity">
    <text evidence="3">Belongs to the UbiH/COQ6 family.</text>
</comment>
<dbReference type="NCBIfam" id="TIGR01988">
    <property type="entry name" value="Ubi-OHases"/>
    <property type="match status" value="1"/>
</dbReference>
<dbReference type="PRINTS" id="PR00420">
    <property type="entry name" value="RNGMNOXGNASE"/>
</dbReference>
<keyword evidence="6" id="KW-0560">Oxidoreductase</keyword>
<evidence type="ECO:0000256" key="6">
    <source>
        <dbReference type="ARBA" id="ARBA00023002"/>
    </source>
</evidence>
<dbReference type="GO" id="GO:0006744">
    <property type="term" value="P:ubiquinone biosynthetic process"/>
    <property type="evidence" value="ECO:0007669"/>
    <property type="project" value="UniProtKB-UniPathway"/>
</dbReference>
<evidence type="ECO:0000256" key="2">
    <source>
        <dbReference type="ARBA" id="ARBA00004749"/>
    </source>
</evidence>
<sequence length="389" mass="43275">MQQYDVLIVGGGMIGAATALSLAELGLKVVVFEQHQPQEFSHEQAFDLRVSAISVASENLLKDLGAWQQILHWRACPYRRLGVWESELAYAEFNADAINQPHLGHIVENRLIQLSLWQQVEQHQGIKLVLGQPITNINQQVDSVLVETTQENFIARLVVAADGANSFVRKQAKIGCTGWNYQQSAMLINVKTELSQQDITWQRFTPSGPLAMLPMPGHNASLVWYEDRDRIKQLAQLNNEELTAQISQYFPEKLGKVEVVDKGYFPLTRQHANKYVQGNIVLLGDAAHTINPLAGQGVNLGFKDVLALRNAIADAIANGTSWHASSVLNRYEKMRRRDNLLMMSAMDGLYATFSNDSSVLKAVRNIGLFAAQRVTPAIKNKVLAYACGL</sequence>
<comment type="caution">
    <text evidence="10">The sequence shown here is derived from an EMBL/GenBank/DDBJ whole genome shotgun (WGS) entry which is preliminary data.</text>
</comment>
<protein>
    <submittedName>
        <fullName evidence="10">FAD-dependent oxidoreductase</fullName>
    </submittedName>
</protein>
<organism evidence="10 11">
    <name type="scientific">Thalassotalea euphylliae</name>
    <dbReference type="NCBI Taxonomy" id="1655234"/>
    <lineage>
        <taxon>Bacteria</taxon>
        <taxon>Pseudomonadati</taxon>
        <taxon>Pseudomonadota</taxon>
        <taxon>Gammaproteobacteria</taxon>
        <taxon>Alteromonadales</taxon>
        <taxon>Colwelliaceae</taxon>
        <taxon>Thalassotalea</taxon>
    </lineage>
</organism>
<gene>
    <name evidence="10" type="ORF">DXX92_06665</name>
</gene>
<dbReference type="GO" id="GO:0008682">
    <property type="term" value="F:3-demethoxyubiquinol 3-hydroxylase activity"/>
    <property type="evidence" value="ECO:0007669"/>
    <property type="project" value="TreeGrafter"/>
</dbReference>
<dbReference type="AlphaFoldDB" id="A0A3E0UH39"/>
<keyword evidence="5" id="KW-0274">FAD</keyword>
<accession>A0A3E0UH39</accession>
<proteinExistence type="inferred from homology"/>
<evidence type="ECO:0000256" key="4">
    <source>
        <dbReference type="ARBA" id="ARBA00022630"/>
    </source>
</evidence>
<dbReference type="GO" id="GO:0071949">
    <property type="term" value="F:FAD binding"/>
    <property type="evidence" value="ECO:0007669"/>
    <property type="project" value="InterPro"/>
</dbReference>
<dbReference type="EMBL" id="QUOV01000001">
    <property type="protein sequence ID" value="REL35072.1"/>
    <property type="molecule type" value="Genomic_DNA"/>
</dbReference>
<evidence type="ECO:0000313" key="11">
    <source>
        <dbReference type="Proteomes" id="UP000256999"/>
    </source>
</evidence>
<dbReference type="PANTHER" id="PTHR43876">
    <property type="entry name" value="UBIQUINONE BIOSYNTHESIS MONOOXYGENASE COQ6, MITOCHONDRIAL"/>
    <property type="match status" value="1"/>
</dbReference>
<dbReference type="InterPro" id="IPR010971">
    <property type="entry name" value="UbiH/COQ6"/>
</dbReference>
<dbReference type="RefSeq" id="WP_115999746.1">
    <property type="nucleotide sequence ID" value="NZ_QUOV01000001.1"/>
</dbReference>
<reference evidence="10 11" key="1">
    <citation type="submission" date="2018-08" db="EMBL/GenBank/DDBJ databases">
        <title>Thalassotalea euphylliae genome.</title>
        <authorList>
            <person name="Summers S."/>
            <person name="Rice S.A."/>
            <person name="Freckelton M.L."/>
            <person name="Nedved B.T."/>
            <person name="Hadfield M.G."/>
        </authorList>
    </citation>
    <scope>NUCLEOTIDE SEQUENCE [LARGE SCALE GENOMIC DNA]</scope>
    <source>
        <strain evidence="10 11">H2</strain>
    </source>
</reference>
<evidence type="ECO:0000256" key="8">
    <source>
        <dbReference type="ARBA" id="ARBA00065734"/>
    </source>
</evidence>
<evidence type="ECO:0000256" key="7">
    <source>
        <dbReference type="ARBA" id="ARBA00023033"/>
    </source>
</evidence>
<dbReference type="FunFam" id="3.50.50.60:FF:000021">
    <property type="entry name" value="Ubiquinone biosynthesis monooxygenase COQ6"/>
    <property type="match status" value="1"/>
</dbReference>
<dbReference type="InterPro" id="IPR002938">
    <property type="entry name" value="FAD-bd"/>
</dbReference>
<dbReference type="SUPFAM" id="SSF51905">
    <property type="entry name" value="FAD/NAD(P)-binding domain"/>
    <property type="match status" value="1"/>
</dbReference>
<comment type="subunit">
    <text evidence="8">Component of the Ubi complex metabolon, which regroups five ubiquinone biosynthesis proteins (UbiE, UbiF, UbiG, UbiH and UbiI) and two accessory factors (UbiK and the lipid-binding protein UbiJ).</text>
</comment>
<dbReference type="UniPathway" id="UPA00232"/>
<name>A0A3E0UH39_9GAMM</name>
<dbReference type="PANTHER" id="PTHR43876:SF10">
    <property type="entry name" value="3-DEMETHOXYUBIQUINOL 3-HYDROXYLASE"/>
    <property type="match status" value="1"/>
</dbReference>
<comment type="cofactor">
    <cofactor evidence="1">
        <name>FAD</name>
        <dbReference type="ChEBI" id="CHEBI:57692"/>
    </cofactor>
</comment>
<dbReference type="Pfam" id="PF01494">
    <property type="entry name" value="FAD_binding_3"/>
    <property type="match status" value="1"/>
</dbReference>
<evidence type="ECO:0000313" key="10">
    <source>
        <dbReference type="EMBL" id="REL35072.1"/>
    </source>
</evidence>
<feature type="domain" description="FAD-binding" evidence="9">
    <location>
        <begin position="4"/>
        <end position="337"/>
    </location>
</feature>
<dbReference type="InterPro" id="IPR051205">
    <property type="entry name" value="UbiH/COQ6_monooxygenase"/>
</dbReference>
<dbReference type="OrthoDB" id="9769565at2"/>
<dbReference type="Gene3D" id="3.50.50.60">
    <property type="entry name" value="FAD/NAD(P)-binding domain"/>
    <property type="match status" value="2"/>
</dbReference>
<evidence type="ECO:0000256" key="5">
    <source>
        <dbReference type="ARBA" id="ARBA00022827"/>
    </source>
</evidence>
<keyword evidence="7" id="KW-0503">Monooxygenase</keyword>
<comment type="pathway">
    <text evidence="2">Cofactor biosynthesis; ubiquinone biosynthesis.</text>
</comment>
<evidence type="ECO:0000259" key="9">
    <source>
        <dbReference type="Pfam" id="PF01494"/>
    </source>
</evidence>
<evidence type="ECO:0000256" key="1">
    <source>
        <dbReference type="ARBA" id="ARBA00001974"/>
    </source>
</evidence>